<evidence type="ECO:0000256" key="3">
    <source>
        <dbReference type="RuleBase" id="RU364011"/>
    </source>
</evidence>
<dbReference type="GO" id="GO:0005829">
    <property type="term" value="C:cytosol"/>
    <property type="evidence" value="ECO:0007669"/>
    <property type="project" value="UniProtKB-ARBA"/>
</dbReference>
<dbReference type="AlphaFoldDB" id="A0A3Q2HD94"/>
<reference evidence="5" key="2">
    <citation type="submission" date="2025-08" db="UniProtKB">
        <authorList>
            <consortium name="Ensembl"/>
        </authorList>
    </citation>
    <scope>IDENTIFICATION</scope>
    <source>
        <strain evidence="5">Thoroughbred</strain>
    </source>
</reference>
<dbReference type="Pfam" id="PF04758">
    <property type="entry name" value="Ribosomal_S30"/>
    <property type="match status" value="1"/>
</dbReference>
<dbReference type="GO" id="GO:0005840">
    <property type="term" value="C:ribosome"/>
    <property type="evidence" value="ECO:0007669"/>
    <property type="project" value="UniProtKB-KW"/>
</dbReference>
<evidence type="ECO:0000313" key="6">
    <source>
        <dbReference type="Proteomes" id="UP000002281"/>
    </source>
</evidence>
<dbReference type="InParanoid" id="A0A3Q2HD94"/>
<organism evidence="5 6">
    <name type="scientific">Equus caballus</name>
    <name type="common">Horse</name>
    <dbReference type="NCBI Taxonomy" id="9796"/>
    <lineage>
        <taxon>Eukaryota</taxon>
        <taxon>Metazoa</taxon>
        <taxon>Chordata</taxon>
        <taxon>Craniata</taxon>
        <taxon>Vertebrata</taxon>
        <taxon>Euteleostomi</taxon>
        <taxon>Mammalia</taxon>
        <taxon>Eutheria</taxon>
        <taxon>Laurasiatheria</taxon>
        <taxon>Perissodactyla</taxon>
        <taxon>Equidae</taxon>
        <taxon>Equus</taxon>
    </lineage>
</organism>
<keyword evidence="2 3" id="KW-0687">Ribonucleoprotein</keyword>
<dbReference type="PANTHER" id="PTHR12650:SF15">
    <property type="entry name" value="RIBOSOMAL PROTEIN S30, ISOFORM A"/>
    <property type="match status" value="1"/>
</dbReference>
<keyword evidence="6" id="KW-1185">Reference proteome</keyword>
<dbReference type="STRING" id="9796.ENSECAP00000031221"/>
<dbReference type="GeneTree" id="ENSGT01040000240876"/>
<evidence type="ECO:0000313" key="5">
    <source>
        <dbReference type="Ensembl" id="ENSECAP00000031221.2"/>
    </source>
</evidence>
<keyword evidence="1 3" id="KW-0689">Ribosomal protein</keyword>
<dbReference type="GO" id="GO:1990904">
    <property type="term" value="C:ribonucleoprotein complex"/>
    <property type="evidence" value="ECO:0007669"/>
    <property type="project" value="UniProtKB-KW"/>
</dbReference>
<proteinExistence type="inferred from homology"/>
<dbReference type="PaxDb" id="9796-ENSECAP00000031221"/>
<dbReference type="InterPro" id="IPR006846">
    <property type="entry name" value="Ribosomal_eS30"/>
</dbReference>
<evidence type="ECO:0000256" key="1">
    <source>
        <dbReference type="ARBA" id="ARBA00022980"/>
    </source>
</evidence>
<reference evidence="5" key="3">
    <citation type="submission" date="2025-09" db="UniProtKB">
        <authorList>
            <consortium name="Ensembl"/>
        </authorList>
    </citation>
    <scope>IDENTIFICATION</scope>
    <source>
        <strain evidence="5">Thoroughbred</strain>
    </source>
</reference>
<protein>
    <recommendedName>
        <fullName evidence="3">40S ribosomal protein S30</fullName>
    </recommendedName>
</protein>
<dbReference type="GO" id="GO:0006412">
    <property type="term" value="P:translation"/>
    <property type="evidence" value="ECO:0007669"/>
    <property type="project" value="InterPro"/>
</dbReference>
<feature type="region of interest" description="Disordered" evidence="4">
    <location>
        <begin position="1"/>
        <end position="30"/>
    </location>
</feature>
<name>A0A3Q2HD94_HORSE</name>
<comment type="similarity">
    <text evidence="3">Belongs to the eukaryotic ribosomal protein eS30 family.</text>
</comment>
<accession>A0A3Q2HD94</accession>
<evidence type="ECO:0000256" key="2">
    <source>
        <dbReference type="ARBA" id="ARBA00023274"/>
    </source>
</evidence>
<reference evidence="5 6" key="1">
    <citation type="journal article" date="2009" name="Science">
        <title>Genome sequence, comparative analysis, and population genetics of the domestic horse.</title>
        <authorList>
            <consortium name="Broad Institute Genome Sequencing Platform"/>
            <consortium name="Broad Institute Whole Genome Assembly Team"/>
            <person name="Wade C.M."/>
            <person name="Giulotto E."/>
            <person name="Sigurdsson S."/>
            <person name="Zoli M."/>
            <person name="Gnerre S."/>
            <person name="Imsland F."/>
            <person name="Lear T.L."/>
            <person name="Adelson D.L."/>
            <person name="Bailey E."/>
            <person name="Bellone R.R."/>
            <person name="Bloecker H."/>
            <person name="Distl O."/>
            <person name="Edgar R.C."/>
            <person name="Garber M."/>
            <person name="Leeb T."/>
            <person name="Mauceli E."/>
            <person name="MacLeod J.N."/>
            <person name="Penedo M.C.T."/>
            <person name="Raison J.M."/>
            <person name="Sharpe T."/>
            <person name="Vogel J."/>
            <person name="Andersson L."/>
            <person name="Antczak D.F."/>
            <person name="Biagi T."/>
            <person name="Binns M.M."/>
            <person name="Chowdhary B.P."/>
            <person name="Coleman S.J."/>
            <person name="Della Valle G."/>
            <person name="Fryc S."/>
            <person name="Guerin G."/>
            <person name="Hasegawa T."/>
            <person name="Hill E.W."/>
            <person name="Jurka J."/>
            <person name="Kiialainen A."/>
            <person name="Lindgren G."/>
            <person name="Liu J."/>
            <person name="Magnani E."/>
            <person name="Mickelson J.R."/>
            <person name="Murray J."/>
            <person name="Nergadze S.G."/>
            <person name="Onofrio R."/>
            <person name="Pedroni S."/>
            <person name="Piras M.F."/>
            <person name="Raudsepp T."/>
            <person name="Rocchi M."/>
            <person name="Roeed K.H."/>
            <person name="Ryder O.A."/>
            <person name="Searle S."/>
            <person name="Skow L."/>
            <person name="Swinburne J.E."/>
            <person name="Syvaenen A.C."/>
            <person name="Tozaki T."/>
            <person name="Valberg S.J."/>
            <person name="Vaudin M."/>
            <person name="White J.R."/>
            <person name="Zody M.C."/>
            <person name="Lander E.S."/>
            <person name="Lindblad-Toh K."/>
        </authorList>
    </citation>
    <scope>NUCLEOTIDE SEQUENCE [LARGE SCALE GENOMIC DNA]</scope>
    <source>
        <strain evidence="5 6">Thoroughbred</strain>
    </source>
</reference>
<dbReference type="GO" id="GO:0003735">
    <property type="term" value="F:structural constituent of ribosome"/>
    <property type="evidence" value="ECO:0007669"/>
    <property type="project" value="UniProtKB-UniRule"/>
</dbReference>
<dbReference type="Bgee" id="ENSECAG00000036855">
    <property type="expression patterns" value="Expressed in oviduct epithelium and 8 other cell types or tissues"/>
</dbReference>
<dbReference type="Proteomes" id="UP000002281">
    <property type="component" value="Chromosome 14"/>
</dbReference>
<dbReference type="PANTHER" id="PTHR12650">
    <property type="entry name" value="40S RIBOSOMAL PROTEIN S30/UBIQUITIN-LIKE PROTEIN FUBI"/>
    <property type="match status" value="1"/>
</dbReference>
<dbReference type="Ensembl" id="ENSECAT00000030085.2">
    <property type="protein sequence ID" value="ENSECAP00000031221.2"/>
    <property type="gene ID" value="ENSECAG00000036855.2"/>
</dbReference>
<sequence length="56" mass="6180">YLHGSVSGGLVRDQAPKVAKQEKKKTGRGKQRMLYKLHFVNVVPTFGKKKGPNANS</sequence>
<evidence type="ECO:0000256" key="4">
    <source>
        <dbReference type="SAM" id="MobiDB-lite"/>
    </source>
</evidence>